<proteinExistence type="predicted"/>
<organism evidence="1 2">
    <name type="scientific">Pararhodospirillum oryzae</name>
    <dbReference type="NCBI Taxonomy" id="478448"/>
    <lineage>
        <taxon>Bacteria</taxon>
        <taxon>Pseudomonadati</taxon>
        <taxon>Pseudomonadota</taxon>
        <taxon>Alphaproteobacteria</taxon>
        <taxon>Rhodospirillales</taxon>
        <taxon>Rhodospirillaceae</taxon>
        <taxon>Pararhodospirillum</taxon>
    </lineage>
</organism>
<dbReference type="AlphaFoldDB" id="A0A512H4P5"/>
<evidence type="ECO:0008006" key="3">
    <source>
        <dbReference type="Google" id="ProtNLM"/>
    </source>
</evidence>
<dbReference type="RefSeq" id="WP_246135361.1">
    <property type="nucleotide sequence ID" value="NZ_BJZO01000008.1"/>
</dbReference>
<dbReference type="GO" id="GO:0006355">
    <property type="term" value="P:regulation of DNA-templated transcription"/>
    <property type="evidence" value="ECO:0007669"/>
    <property type="project" value="InterPro"/>
</dbReference>
<reference evidence="1 2" key="1">
    <citation type="submission" date="2019-07" db="EMBL/GenBank/DDBJ databases">
        <title>Whole genome shotgun sequence of Rhodospirillum oryzae NBRC 107573.</title>
        <authorList>
            <person name="Hosoyama A."/>
            <person name="Uohara A."/>
            <person name="Ohji S."/>
            <person name="Ichikawa N."/>
        </authorList>
    </citation>
    <scope>NUCLEOTIDE SEQUENCE [LARGE SCALE GENOMIC DNA]</scope>
    <source>
        <strain evidence="1 2">NBRC 107573</strain>
    </source>
</reference>
<gene>
    <name evidence="1" type="ORF">ROR02_04810</name>
</gene>
<keyword evidence="2" id="KW-1185">Reference proteome</keyword>
<dbReference type="InterPro" id="IPR010985">
    <property type="entry name" value="Ribbon_hlx_hlx"/>
</dbReference>
<accession>A0A512H4P5</accession>
<evidence type="ECO:0000313" key="1">
    <source>
        <dbReference type="EMBL" id="GEO80350.1"/>
    </source>
</evidence>
<dbReference type="SUPFAM" id="SSF47598">
    <property type="entry name" value="Ribbon-helix-helix"/>
    <property type="match status" value="1"/>
</dbReference>
<dbReference type="Proteomes" id="UP000321567">
    <property type="component" value="Unassembled WGS sequence"/>
</dbReference>
<comment type="caution">
    <text evidence="1">The sequence shown here is derived from an EMBL/GenBank/DDBJ whole genome shotgun (WGS) entry which is preliminary data.</text>
</comment>
<evidence type="ECO:0000313" key="2">
    <source>
        <dbReference type="Proteomes" id="UP000321567"/>
    </source>
</evidence>
<sequence>MDHTLAFTIPEDLYHRLSAMAEQAGQGLDACLRQALQSHVDAWEEYQRTVAALQEGEPRPVLKVVNE</sequence>
<dbReference type="EMBL" id="BJZO01000008">
    <property type="protein sequence ID" value="GEO80350.1"/>
    <property type="molecule type" value="Genomic_DNA"/>
</dbReference>
<name>A0A512H4P5_9PROT</name>
<protein>
    <recommendedName>
        <fullName evidence="3">Ribbon-helix-helix protein CopG domain-containing protein</fullName>
    </recommendedName>
</protein>